<evidence type="ECO:0000313" key="7">
    <source>
        <dbReference type="EMBL" id="KAE9529509.1"/>
    </source>
</evidence>
<evidence type="ECO:0000259" key="6">
    <source>
        <dbReference type="Pfam" id="PF14740"/>
    </source>
</evidence>
<evidence type="ECO:0000256" key="2">
    <source>
        <dbReference type="ARBA" id="ARBA00022490"/>
    </source>
</evidence>
<dbReference type="GO" id="GO:0070286">
    <property type="term" value="P:axonemal dynein complex assembly"/>
    <property type="evidence" value="ECO:0007669"/>
    <property type="project" value="InterPro"/>
</dbReference>
<protein>
    <recommendedName>
        <fullName evidence="9">Dynein assembly factor 3, axonemal homolog</fullName>
    </recommendedName>
</protein>
<comment type="similarity">
    <text evidence="1">Belongs to the DNAAF3 family.</text>
</comment>
<feature type="non-terminal residue" evidence="7">
    <location>
        <position position="533"/>
    </location>
</feature>
<feature type="domain" description="Dynein assembly factor 3 C-terminal" evidence="6">
    <location>
        <begin position="130"/>
        <end position="425"/>
    </location>
</feature>
<accession>A0A6G0TAP6</accession>
<dbReference type="OrthoDB" id="538817at2759"/>
<organism evidence="7 8">
    <name type="scientific">Aphis glycines</name>
    <name type="common">Soybean aphid</name>
    <dbReference type="NCBI Taxonomy" id="307491"/>
    <lineage>
        <taxon>Eukaryota</taxon>
        <taxon>Metazoa</taxon>
        <taxon>Ecdysozoa</taxon>
        <taxon>Arthropoda</taxon>
        <taxon>Hexapoda</taxon>
        <taxon>Insecta</taxon>
        <taxon>Pterygota</taxon>
        <taxon>Neoptera</taxon>
        <taxon>Paraneoptera</taxon>
        <taxon>Hemiptera</taxon>
        <taxon>Sternorrhyncha</taxon>
        <taxon>Aphidomorpha</taxon>
        <taxon>Aphidoidea</taxon>
        <taxon>Aphididae</taxon>
        <taxon>Aphidini</taxon>
        <taxon>Aphis</taxon>
        <taxon>Aphis</taxon>
    </lineage>
</organism>
<dbReference type="PANTHER" id="PTHR22118">
    <property type="entry name" value="DYNEIN ASSEMBLY FACTOR 3, AXONEMAL"/>
    <property type="match status" value="1"/>
</dbReference>
<dbReference type="Pfam" id="PF14737">
    <property type="entry name" value="DUF4470"/>
    <property type="match status" value="1"/>
</dbReference>
<dbReference type="AlphaFoldDB" id="A0A6G0TAP6"/>
<keyword evidence="8" id="KW-1185">Reference proteome</keyword>
<reference evidence="7 8" key="1">
    <citation type="submission" date="2019-08" db="EMBL/GenBank/DDBJ databases">
        <title>The genome of the soybean aphid Biotype 1, its phylome, world population structure and adaptation to the North American continent.</title>
        <authorList>
            <person name="Giordano R."/>
            <person name="Donthu R.K."/>
            <person name="Hernandez A.G."/>
            <person name="Wright C.L."/>
            <person name="Zimin A.V."/>
        </authorList>
    </citation>
    <scope>NUCLEOTIDE SEQUENCE [LARGE SCALE GENOMIC DNA]</scope>
    <source>
        <tissue evidence="7">Whole aphids</tissue>
    </source>
</reference>
<evidence type="ECO:0000259" key="5">
    <source>
        <dbReference type="Pfam" id="PF14737"/>
    </source>
</evidence>
<evidence type="ECO:0000256" key="3">
    <source>
        <dbReference type="ARBA" id="ARBA00022794"/>
    </source>
</evidence>
<dbReference type="Proteomes" id="UP000475862">
    <property type="component" value="Unassembled WGS sequence"/>
</dbReference>
<dbReference type="InterPro" id="IPR039304">
    <property type="entry name" value="DNAAF3"/>
</dbReference>
<evidence type="ECO:0000256" key="4">
    <source>
        <dbReference type="ARBA" id="ARBA00024190"/>
    </source>
</evidence>
<keyword evidence="3" id="KW-0970">Cilium biogenesis/degradation</keyword>
<evidence type="ECO:0000313" key="8">
    <source>
        <dbReference type="Proteomes" id="UP000475862"/>
    </source>
</evidence>
<comment type="subcellular location">
    <subcellularLocation>
        <location evidence="4">Dynein axonemal particle</location>
    </subcellularLocation>
</comment>
<proteinExistence type="inferred from homology"/>
<sequence length="533" mass="62504">MLWGSSPCLDLAEYAEVGDGHLNILIVSAGDTRHLLQTMAKRYKRSYTKIRFYVYEPVVDMYARHIQQIALALEPVDRMSLSYKVRTWMELYGNTLVKPNTNSYLIKKSAQLIDIITDETARKHCLPIVQLDALKYKERDTIETIFKYWKNNNGFNITLMWDKRVRKYLGTRYDHRNNVFDWDLHMTLHYIDGGNRITNREYTYWRDTGVAYTFLETDCTEPNYTFALALLKDGDKITAIDYFGDIINGPFPSFGLDCEDDDMLKMGNMQPLKRSVDLTERNLTRMFYEIENQKPYKHKGKTDNLGVIITELPKVKIQEVQVTSPQVKVTSEHYSSINVSDVEIHFIPRTAMTDYPTFDRFKNFFDIMYCGHMYFEKMNVDITSMIKDGAVVLMETRKFIVNYKKKQHDEFKQKLIDLMKNCKCVSSEDIDVVKNATSTFESIIHIIVSSSLSVTPESRLLMRAIALPGFKPYNIYYKIKNKYINLNMDLQTFGHINLVVLHFWLDFRSFWIPSIYLNGLDPWRFIYSTPITS</sequence>
<dbReference type="Pfam" id="PF14740">
    <property type="entry name" value="DUF4471"/>
    <property type="match status" value="1"/>
</dbReference>
<name>A0A6G0TAP6_APHGL</name>
<gene>
    <name evidence="7" type="ORF">AGLY_011605</name>
</gene>
<dbReference type="PANTHER" id="PTHR22118:SF14">
    <property type="entry name" value="DYNEIN AXONEMAL ASSEMBLY FACTOR 3"/>
    <property type="match status" value="1"/>
</dbReference>
<evidence type="ECO:0000256" key="1">
    <source>
        <dbReference type="ARBA" id="ARBA00010449"/>
    </source>
</evidence>
<evidence type="ECO:0008006" key="9">
    <source>
        <dbReference type="Google" id="ProtNLM"/>
    </source>
</evidence>
<keyword evidence="2" id="KW-0963">Cytoplasm</keyword>
<dbReference type="InterPro" id="IPR027974">
    <property type="entry name" value="DUF4470"/>
</dbReference>
<dbReference type="InterPro" id="IPR028235">
    <property type="entry name" value="DNAAF3_C"/>
</dbReference>
<dbReference type="GO" id="GO:0044458">
    <property type="term" value="P:motile cilium assembly"/>
    <property type="evidence" value="ECO:0007669"/>
    <property type="project" value="TreeGrafter"/>
</dbReference>
<feature type="domain" description="DUF4470" evidence="5">
    <location>
        <begin position="2"/>
        <end position="97"/>
    </location>
</feature>
<dbReference type="GO" id="GO:0120293">
    <property type="term" value="C:dynein axonemal particle"/>
    <property type="evidence" value="ECO:0007669"/>
    <property type="project" value="UniProtKB-SubCell"/>
</dbReference>
<comment type="caution">
    <text evidence="7">The sequence shown here is derived from an EMBL/GenBank/DDBJ whole genome shotgun (WGS) entry which is preliminary data.</text>
</comment>
<dbReference type="EMBL" id="VYZN01000044">
    <property type="protein sequence ID" value="KAE9529509.1"/>
    <property type="molecule type" value="Genomic_DNA"/>
</dbReference>